<feature type="domain" description="Peptidase S9 prolyl oligopeptidase catalytic" evidence="2">
    <location>
        <begin position="424"/>
        <end position="634"/>
    </location>
</feature>
<dbReference type="Pfam" id="PF00326">
    <property type="entry name" value="Peptidase_S9"/>
    <property type="match status" value="1"/>
</dbReference>
<evidence type="ECO:0000259" key="2">
    <source>
        <dbReference type="Pfam" id="PF00326"/>
    </source>
</evidence>
<dbReference type="InterPro" id="IPR001375">
    <property type="entry name" value="Peptidase_S9_cat"/>
</dbReference>
<dbReference type="SUPFAM" id="SSF53474">
    <property type="entry name" value="alpha/beta-Hydrolases"/>
    <property type="match status" value="1"/>
</dbReference>
<dbReference type="Gene3D" id="3.40.50.1820">
    <property type="entry name" value="alpha/beta hydrolase"/>
    <property type="match status" value="1"/>
</dbReference>
<dbReference type="RefSeq" id="WP_184748902.1">
    <property type="nucleotide sequence ID" value="NZ_JACHGJ010000015.1"/>
</dbReference>
<dbReference type="GO" id="GO:0004252">
    <property type="term" value="F:serine-type endopeptidase activity"/>
    <property type="evidence" value="ECO:0007669"/>
    <property type="project" value="TreeGrafter"/>
</dbReference>
<proteinExistence type="predicted"/>
<dbReference type="Proteomes" id="UP000587760">
    <property type="component" value="Unassembled WGS sequence"/>
</dbReference>
<organism evidence="3 4">
    <name type="scientific">Spirochaeta isovalerica</name>
    <dbReference type="NCBI Taxonomy" id="150"/>
    <lineage>
        <taxon>Bacteria</taxon>
        <taxon>Pseudomonadati</taxon>
        <taxon>Spirochaetota</taxon>
        <taxon>Spirochaetia</taxon>
        <taxon>Spirochaetales</taxon>
        <taxon>Spirochaetaceae</taxon>
        <taxon>Spirochaeta</taxon>
    </lineage>
</organism>
<dbReference type="InterPro" id="IPR029058">
    <property type="entry name" value="AB_hydrolase_fold"/>
</dbReference>
<comment type="caution">
    <text evidence="3">The sequence shown here is derived from an EMBL/GenBank/DDBJ whole genome shotgun (WGS) entry which is preliminary data.</text>
</comment>
<reference evidence="3 4" key="1">
    <citation type="submission" date="2020-08" db="EMBL/GenBank/DDBJ databases">
        <title>Genomic Encyclopedia of Type Strains, Phase IV (KMG-IV): sequencing the most valuable type-strain genomes for metagenomic binning, comparative biology and taxonomic classification.</title>
        <authorList>
            <person name="Goeker M."/>
        </authorList>
    </citation>
    <scope>NUCLEOTIDE SEQUENCE [LARGE SCALE GENOMIC DNA]</scope>
    <source>
        <strain evidence="3 4">DSM 2461</strain>
    </source>
</reference>
<dbReference type="AlphaFoldDB" id="A0A841RGH1"/>
<gene>
    <name evidence="3" type="ORF">HNR50_004371</name>
</gene>
<dbReference type="PANTHER" id="PTHR42776">
    <property type="entry name" value="SERINE PEPTIDASE S9 FAMILY MEMBER"/>
    <property type="match status" value="1"/>
</dbReference>
<dbReference type="GO" id="GO:0004177">
    <property type="term" value="F:aminopeptidase activity"/>
    <property type="evidence" value="ECO:0007669"/>
    <property type="project" value="UniProtKB-KW"/>
</dbReference>
<evidence type="ECO:0000256" key="1">
    <source>
        <dbReference type="ARBA" id="ARBA00022801"/>
    </source>
</evidence>
<keyword evidence="3" id="KW-0031">Aminopeptidase</keyword>
<dbReference type="PANTHER" id="PTHR42776:SF27">
    <property type="entry name" value="DIPEPTIDYL PEPTIDASE FAMILY MEMBER 6"/>
    <property type="match status" value="1"/>
</dbReference>
<sequence>MIGKLKQEDFLQNRVLTNLKTDENGKIALFSEIVPDLKDNRYRKVVKFVDLESMDMNNLEIPFEPDDYLPENGEIIFKVINDGDTDFHSFNPEKRTLRLLFTIPFPVKKFAFDRSCFYFTAEVPRSQVNDRVFSGERSPFFIEGRGPVNNSTVCLFRSEADGNDINMISTLDNCVDLVDFAFEEKRILYTVYTTGRVKPPGSDLYLYDMETGTSRNLLHDSYRIFHIEMMATDLILMAGVDLARCSRNDNPRFYRVDEKSGRVDLFCKTPDLSLEHPSVVTDSFYSDSEPFLKYGNHLYFKMVGRKGDKLYRIDSQGTWQEIVSDMQVIGSFQIVEKGILLLGLKDLNLTELFFTGPEGTKPLSGINNWISRRSLSQPVSLTCEADGVELDGFVYPPVNYEENRKYPAVLMIHGGPKMLYAPVYSHDIQLLCAEGYFVFCGNPMGSDGRGDDFARISGSFAEQPYRQLMAFTDEVLSLYPAIDKNRLGVTGGSYGGYLANYIITHTDRFKAAVTERGISDLQTAFTSSDIGPQYVGEYLGSGSDPWRNREKAIEDSPIYRADRVKTPTLFVHGKEDFRCMYTESLNMFNALNYHGVETSLSLFSGENHSLVVRGKPQSKMERYRLILQWFGRFLSGDNRESAK</sequence>
<name>A0A841RGH1_9SPIO</name>
<dbReference type="GO" id="GO:0006508">
    <property type="term" value="P:proteolysis"/>
    <property type="evidence" value="ECO:0007669"/>
    <property type="project" value="InterPro"/>
</dbReference>
<keyword evidence="1" id="KW-0378">Hydrolase</keyword>
<keyword evidence="4" id="KW-1185">Reference proteome</keyword>
<accession>A0A841RGH1</accession>
<evidence type="ECO:0000313" key="4">
    <source>
        <dbReference type="Proteomes" id="UP000587760"/>
    </source>
</evidence>
<keyword evidence="3" id="KW-0645">Protease</keyword>
<dbReference type="EMBL" id="JACHGJ010000015">
    <property type="protein sequence ID" value="MBB6482666.1"/>
    <property type="molecule type" value="Genomic_DNA"/>
</dbReference>
<evidence type="ECO:0000313" key="3">
    <source>
        <dbReference type="EMBL" id="MBB6482666.1"/>
    </source>
</evidence>
<dbReference type="SUPFAM" id="SSF82171">
    <property type="entry name" value="DPP6 N-terminal domain-like"/>
    <property type="match status" value="1"/>
</dbReference>
<protein>
    <submittedName>
        <fullName evidence="3">Dipeptidyl aminopeptidase/acylaminoacyl peptidase</fullName>
    </submittedName>
</protein>